<name>W4KPJ7_HETIT</name>
<keyword evidence="7 9" id="KW-0472">Membrane</keyword>
<evidence type="ECO:0000256" key="3">
    <source>
        <dbReference type="ARBA" id="ARBA00022448"/>
    </source>
</evidence>
<dbReference type="Proteomes" id="UP000030671">
    <property type="component" value="Unassembled WGS sequence"/>
</dbReference>
<dbReference type="AlphaFoldDB" id="W4KPJ7"/>
<dbReference type="HOGENOM" id="CLU_013430_4_3_1"/>
<keyword evidence="3" id="KW-0813">Transport</keyword>
<comment type="subcellular location">
    <subcellularLocation>
        <location evidence="1">Membrane</location>
        <topology evidence="1">Multi-pass membrane protein</topology>
    </subcellularLocation>
</comment>
<evidence type="ECO:0000256" key="7">
    <source>
        <dbReference type="ARBA" id="ARBA00023136"/>
    </source>
</evidence>
<dbReference type="PANTHER" id="PTHR45820:SF4">
    <property type="entry name" value="ZINC TRANSPORTER 63C, ISOFORM F"/>
    <property type="match status" value="1"/>
</dbReference>
<evidence type="ECO:0000256" key="8">
    <source>
        <dbReference type="SAM" id="MobiDB-lite"/>
    </source>
</evidence>
<evidence type="ECO:0000256" key="9">
    <source>
        <dbReference type="SAM" id="Phobius"/>
    </source>
</evidence>
<dbReference type="EMBL" id="KI925454">
    <property type="protein sequence ID" value="ETW87290.1"/>
    <property type="molecule type" value="Genomic_DNA"/>
</dbReference>
<evidence type="ECO:0000313" key="12">
    <source>
        <dbReference type="EMBL" id="ETW87290.1"/>
    </source>
</evidence>
<dbReference type="InterPro" id="IPR027469">
    <property type="entry name" value="Cation_efflux_TMD_sf"/>
</dbReference>
<dbReference type="InterPro" id="IPR058533">
    <property type="entry name" value="Cation_efflux_TM"/>
</dbReference>
<organism evidence="12 13">
    <name type="scientific">Heterobasidion irregulare (strain TC 32-1)</name>
    <dbReference type="NCBI Taxonomy" id="747525"/>
    <lineage>
        <taxon>Eukaryota</taxon>
        <taxon>Fungi</taxon>
        <taxon>Dikarya</taxon>
        <taxon>Basidiomycota</taxon>
        <taxon>Agaricomycotina</taxon>
        <taxon>Agaricomycetes</taxon>
        <taxon>Russulales</taxon>
        <taxon>Bondarzewiaceae</taxon>
        <taxon>Heterobasidion</taxon>
        <taxon>Heterobasidion annosum species complex</taxon>
    </lineage>
</organism>
<protein>
    <submittedName>
        <fullName evidence="12">Zinc transporter</fullName>
    </submittedName>
</protein>
<dbReference type="NCBIfam" id="TIGR01297">
    <property type="entry name" value="CDF"/>
    <property type="match status" value="1"/>
</dbReference>
<dbReference type="Gene3D" id="1.20.1510.10">
    <property type="entry name" value="Cation efflux protein transmembrane domain"/>
    <property type="match status" value="2"/>
</dbReference>
<comment type="similarity">
    <text evidence="2">Belongs to the cation diffusion facilitator (CDF) transporter (TC 2.A.4) family. SLC30A subfamily.</text>
</comment>
<dbReference type="InterPro" id="IPR002524">
    <property type="entry name" value="Cation_efflux"/>
</dbReference>
<evidence type="ECO:0000256" key="6">
    <source>
        <dbReference type="ARBA" id="ARBA00022989"/>
    </source>
</evidence>
<feature type="domain" description="Cation efflux protein transmembrane" evidence="10">
    <location>
        <begin position="12"/>
        <end position="302"/>
    </location>
</feature>
<keyword evidence="5" id="KW-0862">Zinc</keyword>
<evidence type="ECO:0000256" key="1">
    <source>
        <dbReference type="ARBA" id="ARBA00004141"/>
    </source>
</evidence>
<reference evidence="12 13" key="1">
    <citation type="journal article" date="2012" name="New Phytol.">
        <title>Insight into trade-off between wood decay and parasitism from the genome of a fungal forest pathogen.</title>
        <authorList>
            <person name="Olson A."/>
            <person name="Aerts A."/>
            <person name="Asiegbu F."/>
            <person name="Belbahri L."/>
            <person name="Bouzid O."/>
            <person name="Broberg A."/>
            <person name="Canback B."/>
            <person name="Coutinho P.M."/>
            <person name="Cullen D."/>
            <person name="Dalman K."/>
            <person name="Deflorio G."/>
            <person name="van Diepen L.T."/>
            <person name="Dunand C."/>
            <person name="Duplessis S."/>
            <person name="Durling M."/>
            <person name="Gonthier P."/>
            <person name="Grimwood J."/>
            <person name="Fossdal C.G."/>
            <person name="Hansson D."/>
            <person name="Henrissat B."/>
            <person name="Hietala A."/>
            <person name="Himmelstrand K."/>
            <person name="Hoffmeister D."/>
            <person name="Hogberg N."/>
            <person name="James T.Y."/>
            <person name="Karlsson M."/>
            <person name="Kohler A."/>
            <person name="Kues U."/>
            <person name="Lee Y.H."/>
            <person name="Lin Y.C."/>
            <person name="Lind M."/>
            <person name="Lindquist E."/>
            <person name="Lombard V."/>
            <person name="Lucas S."/>
            <person name="Lunden K."/>
            <person name="Morin E."/>
            <person name="Murat C."/>
            <person name="Park J."/>
            <person name="Raffaello T."/>
            <person name="Rouze P."/>
            <person name="Salamov A."/>
            <person name="Schmutz J."/>
            <person name="Solheim H."/>
            <person name="Stahlberg J."/>
            <person name="Velez H."/>
            <person name="de Vries R.P."/>
            <person name="Wiebenga A."/>
            <person name="Woodward S."/>
            <person name="Yakovlev I."/>
            <person name="Garbelotto M."/>
            <person name="Martin F."/>
            <person name="Grigoriev I.V."/>
            <person name="Stenlid J."/>
        </authorList>
    </citation>
    <scope>NUCLEOTIDE SEQUENCE [LARGE SCALE GENOMIC DNA]</scope>
    <source>
        <strain evidence="12 13">TC 32-1</strain>
    </source>
</reference>
<feature type="transmembrane region" description="Helical" evidence="9">
    <location>
        <begin position="12"/>
        <end position="34"/>
    </location>
</feature>
<feature type="transmembrane region" description="Helical" evidence="9">
    <location>
        <begin position="277"/>
        <end position="294"/>
    </location>
</feature>
<dbReference type="GO" id="GO:0016020">
    <property type="term" value="C:membrane"/>
    <property type="evidence" value="ECO:0007669"/>
    <property type="project" value="UniProtKB-SubCell"/>
</dbReference>
<dbReference type="GO" id="GO:0006882">
    <property type="term" value="P:intracellular zinc ion homeostasis"/>
    <property type="evidence" value="ECO:0007669"/>
    <property type="project" value="TreeGrafter"/>
</dbReference>
<keyword evidence="4 9" id="KW-0812">Transmembrane</keyword>
<feature type="region of interest" description="Disordered" evidence="8">
    <location>
        <begin position="209"/>
        <end position="232"/>
    </location>
</feature>
<feature type="transmembrane region" description="Helical" evidence="9">
    <location>
        <begin position="111"/>
        <end position="132"/>
    </location>
</feature>
<evidence type="ECO:0000256" key="5">
    <source>
        <dbReference type="ARBA" id="ARBA00022833"/>
    </source>
</evidence>
<dbReference type="Pfam" id="PF16916">
    <property type="entry name" value="ZT_dimer"/>
    <property type="match status" value="1"/>
</dbReference>
<dbReference type="PANTHER" id="PTHR45820">
    <property type="entry name" value="FI23527P1"/>
    <property type="match status" value="1"/>
</dbReference>
<feature type="transmembrane region" description="Helical" evidence="9">
    <location>
        <begin position="242"/>
        <end position="265"/>
    </location>
</feature>
<evidence type="ECO:0000259" key="10">
    <source>
        <dbReference type="Pfam" id="PF01545"/>
    </source>
</evidence>
<dbReference type="Pfam" id="PF01545">
    <property type="entry name" value="Cation_efflux"/>
    <property type="match status" value="1"/>
</dbReference>
<evidence type="ECO:0000256" key="2">
    <source>
        <dbReference type="ARBA" id="ARBA00008873"/>
    </source>
</evidence>
<feature type="compositionally biased region" description="Polar residues" evidence="8">
    <location>
        <begin position="149"/>
        <end position="158"/>
    </location>
</feature>
<dbReference type="SUPFAM" id="SSF161111">
    <property type="entry name" value="Cation efflux protein transmembrane domain-like"/>
    <property type="match status" value="1"/>
</dbReference>
<evidence type="ECO:0000313" key="13">
    <source>
        <dbReference type="Proteomes" id="UP000030671"/>
    </source>
</evidence>
<dbReference type="FunCoup" id="W4KPJ7">
    <property type="interactions" value="116"/>
</dbReference>
<feature type="domain" description="Cation efflux protein cytoplasmic" evidence="11">
    <location>
        <begin position="306"/>
        <end position="378"/>
    </location>
</feature>
<dbReference type="InterPro" id="IPR036837">
    <property type="entry name" value="Cation_efflux_CTD_sf"/>
</dbReference>
<dbReference type="GeneID" id="20678468"/>
<accession>W4KPJ7</accession>
<gene>
    <name evidence="12" type="ORF">HETIRDRAFT_59331</name>
</gene>
<dbReference type="RefSeq" id="XP_009540402.1">
    <property type="nucleotide sequence ID" value="XM_009542107.1"/>
</dbReference>
<dbReference type="GO" id="GO:0005385">
    <property type="term" value="F:zinc ion transmembrane transporter activity"/>
    <property type="evidence" value="ECO:0007669"/>
    <property type="project" value="TreeGrafter"/>
</dbReference>
<evidence type="ECO:0000259" key="11">
    <source>
        <dbReference type="Pfam" id="PF16916"/>
    </source>
</evidence>
<keyword evidence="6 9" id="KW-1133">Transmembrane helix</keyword>
<evidence type="ECO:0000256" key="4">
    <source>
        <dbReference type="ARBA" id="ARBA00022692"/>
    </source>
</evidence>
<dbReference type="InParanoid" id="W4KPJ7"/>
<dbReference type="InterPro" id="IPR027470">
    <property type="entry name" value="Cation_efflux_CTD"/>
</dbReference>
<dbReference type="SUPFAM" id="SSF160240">
    <property type="entry name" value="Cation efflux protein cytoplasmic domain-like"/>
    <property type="match status" value="1"/>
</dbReference>
<feature type="transmembrane region" description="Helical" evidence="9">
    <location>
        <begin position="77"/>
        <end position="99"/>
    </location>
</feature>
<dbReference type="KEGG" id="hir:HETIRDRAFT_59331"/>
<feature type="region of interest" description="Disordered" evidence="8">
    <location>
        <begin position="140"/>
        <end position="171"/>
    </location>
</feature>
<keyword evidence="13" id="KW-1185">Reference proteome</keyword>
<proteinExistence type="inferred from homology"/>
<sequence>MGLSRTSRISLLLAIDVCFFFVELIVGYAVGSLALVADSFHMLNDVVSLIIALYAIKLTAQSTPNTQYSYGWHRAEILAALVNGVFLLALCFTITLEALQRFFSTPEISNPRLVVIVGSLGLASNIVGLFLFHEHGHSHSHDHSHSSSNTPSKTPTIHRSSISRPRSSFDARPVDGQAAVDDAADADAPPPASDGALVNERTPLLHTASHHSAEGDVTPPSEEWSSHGHAHSHGGSMNMKALLLHVLGDALGNVGVIATGLIIWLSSWSFKFYFDPIISLVITVIIFHSALPLVRSTSFILLQGVPSEVSLEDVRTAILNVDGVLSVHELHIWQLSESKIIASVHVTSSRNHDFMPVAAKIRQVLHQHGIHSSTIQPEYHPTREAIPDEFLKTSEDTSCLISCPPDQACGADHACCPPVNSLTDAP</sequence>
<dbReference type="OrthoDB" id="9944568at2759"/>
<dbReference type="eggNOG" id="KOG1483">
    <property type="taxonomic scope" value="Eukaryota"/>
</dbReference>